<proteinExistence type="predicted"/>
<dbReference type="EMBL" id="BMMH01000006">
    <property type="protein sequence ID" value="GGL16297.1"/>
    <property type="molecule type" value="Genomic_DNA"/>
</dbReference>
<dbReference type="AlphaFoldDB" id="A0A917RN28"/>
<dbReference type="RefSeq" id="WP_058855921.1">
    <property type="nucleotide sequence ID" value="NZ_BMMH01000006.1"/>
</dbReference>
<reference evidence="1" key="1">
    <citation type="journal article" date="2014" name="Int. J. Syst. Evol. Microbiol.">
        <title>Complete genome sequence of Corynebacterium casei LMG S-19264T (=DSM 44701T), isolated from a smear-ripened cheese.</title>
        <authorList>
            <consortium name="US DOE Joint Genome Institute (JGI-PGF)"/>
            <person name="Walter F."/>
            <person name="Albersmeier A."/>
            <person name="Kalinowski J."/>
            <person name="Ruckert C."/>
        </authorList>
    </citation>
    <scope>NUCLEOTIDE SEQUENCE</scope>
    <source>
        <strain evidence="1">CGMCC 4.3508</strain>
    </source>
</reference>
<evidence type="ECO:0000313" key="1">
    <source>
        <dbReference type="EMBL" id="GGL16297.1"/>
    </source>
</evidence>
<gene>
    <name evidence="1" type="ORF">GCM10011588_33710</name>
</gene>
<dbReference type="Proteomes" id="UP000638263">
    <property type="component" value="Unassembled WGS sequence"/>
</dbReference>
<keyword evidence="2" id="KW-1185">Reference proteome</keyword>
<protein>
    <submittedName>
        <fullName evidence="1">Uncharacterized protein</fullName>
    </submittedName>
</protein>
<comment type="caution">
    <text evidence="1">The sequence shown here is derived from an EMBL/GenBank/DDBJ whole genome shotgun (WGS) entry which is preliminary data.</text>
</comment>
<sequence>MNPLRRSYEARVLVVPLGAGSALLTDDLAALGVDGIRILSNPDPVRALTEPLGSCAWEPPVPAGTGEVTRSADMVVLIGTDLSDVPESVVREVCAAGREGGDLLAAVLVDPQNWTDPAGASAMVTLRHEVDMVISVRGPRLLAGLLDVLRGGARSETGSAAAEVSA</sequence>
<accession>A0A917RN28</accession>
<evidence type="ECO:0000313" key="2">
    <source>
        <dbReference type="Proteomes" id="UP000638263"/>
    </source>
</evidence>
<organism evidence="1 2">
    <name type="scientific">Nocardia jinanensis</name>
    <dbReference type="NCBI Taxonomy" id="382504"/>
    <lineage>
        <taxon>Bacteria</taxon>
        <taxon>Bacillati</taxon>
        <taxon>Actinomycetota</taxon>
        <taxon>Actinomycetes</taxon>
        <taxon>Mycobacteriales</taxon>
        <taxon>Nocardiaceae</taxon>
        <taxon>Nocardia</taxon>
    </lineage>
</organism>
<name>A0A917RN28_9NOCA</name>
<reference evidence="1" key="2">
    <citation type="submission" date="2020-09" db="EMBL/GenBank/DDBJ databases">
        <authorList>
            <person name="Sun Q."/>
            <person name="Zhou Y."/>
        </authorList>
    </citation>
    <scope>NUCLEOTIDE SEQUENCE</scope>
    <source>
        <strain evidence="1">CGMCC 4.3508</strain>
    </source>
</reference>